<dbReference type="SUPFAM" id="SSF109640">
    <property type="entry name" value="KRAB domain (Kruppel-associated box)"/>
    <property type="match status" value="1"/>
</dbReference>
<reference evidence="2" key="1">
    <citation type="submission" date="2025-08" db="UniProtKB">
        <authorList>
            <consortium name="Ensembl"/>
        </authorList>
    </citation>
    <scope>IDENTIFICATION</scope>
</reference>
<dbReference type="AlphaFoldDB" id="A0A8C8ZU61"/>
<keyword evidence="3" id="KW-1185">Reference proteome</keyword>
<reference evidence="2" key="2">
    <citation type="submission" date="2025-09" db="UniProtKB">
        <authorList>
            <consortium name="Ensembl"/>
        </authorList>
    </citation>
    <scope>IDENTIFICATION</scope>
</reference>
<dbReference type="CDD" id="cd07765">
    <property type="entry name" value="KRAB_A-box"/>
    <property type="match status" value="1"/>
</dbReference>
<organism evidence="2 3">
    <name type="scientific">Prolemur simus</name>
    <name type="common">Greater bamboo lemur</name>
    <name type="synonym">Hapalemur simus</name>
    <dbReference type="NCBI Taxonomy" id="1328070"/>
    <lineage>
        <taxon>Eukaryota</taxon>
        <taxon>Metazoa</taxon>
        <taxon>Chordata</taxon>
        <taxon>Craniata</taxon>
        <taxon>Vertebrata</taxon>
        <taxon>Euteleostomi</taxon>
        <taxon>Mammalia</taxon>
        <taxon>Eutheria</taxon>
        <taxon>Euarchontoglires</taxon>
        <taxon>Primates</taxon>
        <taxon>Strepsirrhini</taxon>
        <taxon>Lemuriformes</taxon>
        <taxon>Lemuridae</taxon>
        <taxon>Prolemur</taxon>
    </lineage>
</organism>
<dbReference type="Pfam" id="PF01352">
    <property type="entry name" value="KRAB"/>
    <property type="match status" value="1"/>
</dbReference>
<evidence type="ECO:0000259" key="1">
    <source>
        <dbReference type="PROSITE" id="PS50805"/>
    </source>
</evidence>
<accession>A0A8C8ZU61</accession>
<dbReference type="InterPro" id="IPR036051">
    <property type="entry name" value="KRAB_dom_sf"/>
</dbReference>
<dbReference type="PANTHER" id="PTHR23232:SF158">
    <property type="entry name" value="KRAB DOMAIN-CONTAINING PROTEIN 5"/>
    <property type="match status" value="1"/>
</dbReference>
<feature type="domain" description="KRAB" evidence="1">
    <location>
        <begin position="23"/>
        <end position="93"/>
    </location>
</feature>
<dbReference type="InterPro" id="IPR050169">
    <property type="entry name" value="Krueppel_C2H2_ZnF"/>
</dbReference>
<dbReference type="InterPro" id="IPR001909">
    <property type="entry name" value="KRAB"/>
</dbReference>
<name>A0A8C8ZU61_PROSS</name>
<evidence type="ECO:0000313" key="2">
    <source>
        <dbReference type="Ensembl" id="ENSPSMP00000020352.1"/>
    </source>
</evidence>
<dbReference type="PROSITE" id="PS50805">
    <property type="entry name" value="KRAB"/>
    <property type="match status" value="1"/>
</dbReference>
<proteinExistence type="predicted"/>
<dbReference type="Ensembl" id="ENSPSMT00000023598.1">
    <property type="protein sequence ID" value="ENSPSMP00000020352.1"/>
    <property type="gene ID" value="ENSPSMG00000014387.1"/>
</dbReference>
<dbReference type="GO" id="GO:0006355">
    <property type="term" value="P:regulation of DNA-templated transcription"/>
    <property type="evidence" value="ECO:0007669"/>
    <property type="project" value="InterPro"/>
</dbReference>
<protein>
    <recommendedName>
        <fullName evidence="1">KRAB domain-containing protein</fullName>
    </recommendedName>
</protein>
<dbReference type="GeneTree" id="ENSGT01150000286936"/>
<dbReference type="PANTHER" id="PTHR23232">
    <property type="entry name" value="KRAB DOMAIN C2H2 ZINC FINGER"/>
    <property type="match status" value="1"/>
</dbReference>
<evidence type="ECO:0000313" key="3">
    <source>
        <dbReference type="Proteomes" id="UP000694414"/>
    </source>
</evidence>
<dbReference type="Gene3D" id="6.10.140.140">
    <property type="match status" value="1"/>
</dbReference>
<sequence>MDFKELCPWPLFKYVFFFPQEPLTFRDVASEFSPEEWTCLDSTQRTLYRDVMLENYRNLISLGEYNFNAQFLFHTKGFIYFLYKVFSGNCCFA</sequence>
<dbReference type="Proteomes" id="UP000694414">
    <property type="component" value="Unplaced"/>
</dbReference>
<dbReference type="SMART" id="SM00349">
    <property type="entry name" value="KRAB"/>
    <property type="match status" value="1"/>
</dbReference>